<dbReference type="InterPro" id="IPR011333">
    <property type="entry name" value="SKP1/BTB/POZ_sf"/>
</dbReference>
<dbReference type="InterPro" id="IPR051481">
    <property type="entry name" value="BTB-POZ/Galectin-3-binding"/>
</dbReference>
<reference evidence="2 3" key="1">
    <citation type="submission" date="2018-06" db="EMBL/GenBank/DDBJ databases">
        <title>Comparative genomics reveals the genomic features of Rhizophagus irregularis, R. cerebriforme, R. diaphanum and Gigaspora rosea, and their symbiotic lifestyle signature.</title>
        <authorList>
            <person name="Morin E."/>
            <person name="San Clemente H."/>
            <person name="Chen E.C.H."/>
            <person name="De La Providencia I."/>
            <person name="Hainaut M."/>
            <person name="Kuo A."/>
            <person name="Kohler A."/>
            <person name="Murat C."/>
            <person name="Tang N."/>
            <person name="Roy S."/>
            <person name="Loubradou J."/>
            <person name="Henrissat B."/>
            <person name="Grigoriev I.V."/>
            <person name="Corradi N."/>
            <person name="Roux C."/>
            <person name="Martin F.M."/>
        </authorList>
    </citation>
    <scope>NUCLEOTIDE SEQUENCE [LARGE SCALE GENOMIC DNA]</scope>
    <source>
        <strain evidence="2 3">DAOM 194757</strain>
    </source>
</reference>
<dbReference type="Pfam" id="PF00651">
    <property type="entry name" value="BTB"/>
    <property type="match status" value="1"/>
</dbReference>
<comment type="caution">
    <text evidence="2">The sequence shown here is derived from an EMBL/GenBank/DDBJ whole genome shotgun (WGS) entry which is preliminary data.</text>
</comment>
<dbReference type="InterPro" id="IPR011705">
    <property type="entry name" value="BACK"/>
</dbReference>
<sequence>MATTYFNDLADDFKTLYETKEDYDAIIITGEEPNIKELQVHSFILRTRSSYFRSAFSSNWAERNNNGHLILKKPNISALVFEIILKYLYCGIVDFQNQNNETILELLFAADELGIQRLIDSVQEFVIKNCHKFLQSNPIKMLDIVICNNSFNELKKISLETFNKNCRDFLRQDPIKLLHFINRHEAFNELKKVSLEIIFENPELLFNSGEFVSLEKDVLALILKRDDLDMKETEIWKQLIKWGVAKHSTFQSDVKKFTSNDFETLEKTLHELIQFVRFHQINGEEFMLEVWPFRNLFPDKLIEDIFRCYLVSNAVPLYHAFPIREGNISIKIDPSIINKRIAL</sequence>
<dbReference type="AlphaFoldDB" id="A0A397VWM0"/>
<dbReference type="OrthoDB" id="298084at2759"/>
<gene>
    <name evidence="2" type="ORF">C2G38_2139761</name>
</gene>
<dbReference type="Gene3D" id="1.25.40.420">
    <property type="match status" value="1"/>
</dbReference>
<evidence type="ECO:0000313" key="2">
    <source>
        <dbReference type="EMBL" id="RIB23406.1"/>
    </source>
</evidence>
<dbReference type="PANTHER" id="PTHR24410:SF23">
    <property type="entry name" value="BTB DOMAIN-CONTAINING PROTEIN-RELATED"/>
    <property type="match status" value="1"/>
</dbReference>
<organism evidence="2 3">
    <name type="scientific">Gigaspora rosea</name>
    <dbReference type="NCBI Taxonomy" id="44941"/>
    <lineage>
        <taxon>Eukaryota</taxon>
        <taxon>Fungi</taxon>
        <taxon>Fungi incertae sedis</taxon>
        <taxon>Mucoromycota</taxon>
        <taxon>Glomeromycotina</taxon>
        <taxon>Glomeromycetes</taxon>
        <taxon>Diversisporales</taxon>
        <taxon>Gigasporaceae</taxon>
        <taxon>Gigaspora</taxon>
    </lineage>
</organism>
<accession>A0A397VWM0</accession>
<dbReference type="InterPro" id="IPR000210">
    <property type="entry name" value="BTB/POZ_dom"/>
</dbReference>
<feature type="domain" description="BTB" evidence="1">
    <location>
        <begin position="23"/>
        <end position="97"/>
    </location>
</feature>
<protein>
    <submittedName>
        <fullName evidence="2">BTB/POZ protein</fullName>
    </submittedName>
</protein>
<dbReference type="SMART" id="SM00225">
    <property type="entry name" value="BTB"/>
    <property type="match status" value="1"/>
</dbReference>
<evidence type="ECO:0000313" key="3">
    <source>
        <dbReference type="Proteomes" id="UP000266673"/>
    </source>
</evidence>
<dbReference type="SUPFAM" id="SSF54695">
    <property type="entry name" value="POZ domain"/>
    <property type="match status" value="1"/>
</dbReference>
<dbReference type="PROSITE" id="PS50097">
    <property type="entry name" value="BTB"/>
    <property type="match status" value="1"/>
</dbReference>
<dbReference type="EMBL" id="QKWP01000263">
    <property type="protein sequence ID" value="RIB23406.1"/>
    <property type="molecule type" value="Genomic_DNA"/>
</dbReference>
<dbReference type="STRING" id="44941.A0A397VWM0"/>
<evidence type="ECO:0000259" key="1">
    <source>
        <dbReference type="PROSITE" id="PS50097"/>
    </source>
</evidence>
<dbReference type="Proteomes" id="UP000266673">
    <property type="component" value="Unassembled WGS sequence"/>
</dbReference>
<proteinExistence type="predicted"/>
<dbReference type="Pfam" id="PF07707">
    <property type="entry name" value="BACK"/>
    <property type="match status" value="1"/>
</dbReference>
<name>A0A397VWM0_9GLOM</name>
<dbReference type="PANTHER" id="PTHR24410">
    <property type="entry name" value="HL07962P-RELATED"/>
    <property type="match status" value="1"/>
</dbReference>
<keyword evidence="3" id="KW-1185">Reference proteome</keyword>
<dbReference type="Gene3D" id="3.30.710.10">
    <property type="entry name" value="Potassium Channel Kv1.1, Chain A"/>
    <property type="match status" value="1"/>
</dbReference>